<evidence type="ECO:0000313" key="3">
    <source>
        <dbReference type="EMBL" id="KAL0087449.1"/>
    </source>
</evidence>
<sequence>MSRPSYFYLLSHKHKYALDIYDGQTKPDANLIVWPQKFEDSDNQLWTYDNGYITNKKSNLVLDIKTSFFKKDKMIAQNKRVEGLETQLWDIQDGFISSQMYPSMVFTIKNNSPKGGAQIILSNRKEVDNLDQLWHKESYGIFESSLIAVTASGPLHKKEGFGKPRLGYGAEVGVPPELKSLPEKSNIAGLGANVDTTPTPTVPENSADYVYDPSLPENMANMYPRPSQTQSGYQAKPAPQPSFSNGPPSNYSSYPPPSSPPNRYQAPQQQPNGYPPQQQQENAYPPQQQQTYAYPPPQQQANSYPPPQNQSNVYPPQQHKNVYPPTQPQYPPEGDYQPQPPYSPQGGHPGGFSPQMASMPYPGSLPPGPPGPPPMAGGFYRSPPPGGMPSPSQSQTQPRPYVPSAQDDPYGGYGPPPPLPQENQYNNGINNNNHYNYNYQ</sequence>
<dbReference type="CDD" id="cd23454">
    <property type="entry name" value="beta-trefoil_Ricin_GllA-1"/>
    <property type="match status" value="1"/>
</dbReference>
<proteinExistence type="predicted"/>
<protein>
    <recommendedName>
        <fullName evidence="2">Ricin B lectin domain-containing protein</fullName>
    </recommendedName>
</protein>
<feature type="compositionally biased region" description="Pro residues" evidence="1">
    <location>
        <begin position="363"/>
        <end position="375"/>
    </location>
</feature>
<dbReference type="Gene3D" id="2.80.10.50">
    <property type="match status" value="1"/>
</dbReference>
<name>A0ABR3B120_PHYBL</name>
<feature type="compositionally biased region" description="Low complexity" evidence="1">
    <location>
        <begin position="261"/>
        <end position="293"/>
    </location>
</feature>
<dbReference type="Proteomes" id="UP001448207">
    <property type="component" value="Unassembled WGS sequence"/>
</dbReference>
<dbReference type="InterPro" id="IPR000772">
    <property type="entry name" value="Ricin_B_lectin"/>
</dbReference>
<feature type="compositionally biased region" description="Pro residues" evidence="1">
    <location>
        <begin position="294"/>
        <end position="308"/>
    </location>
</feature>
<feature type="compositionally biased region" description="Low complexity" evidence="1">
    <location>
        <begin position="421"/>
        <end position="440"/>
    </location>
</feature>
<feature type="compositionally biased region" description="Low complexity" evidence="1">
    <location>
        <begin position="241"/>
        <end position="253"/>
    </location>
</feature>
<evidence type="ECO:0000256" key="1">
    <source>
        <dbReference type="SAM" id="MobiDB-lite"/>
    </source>
</evidence>
<dbReference type="PROSITE" id="PS50231">
    <property type="entry name" value="RICIN_B_LECTIN"/>
    <property type="match status" value="1"/>
</dbReference>
<comment type="caution">
    <text evidence="3">The sequence shown here is derived from an EMBL/GenBank/DDBJ whole genome shotgun (WGS) entry which is preliminary data.</text>
</comment>
<dbReference type="InterPro" id="IPR035992">
    <property type="entry name" value="Ricin_B-like_lectins"/>
</dbReference>
<feature type="compositionally biased region" description="Polar residues" evidence="1">
    <location>
        <begin position="194"/>
        <end position="204"/>
    </location>
</feature>
<feature type="domain" description="Ricin B lectin" evidence="2">
    <location>
        <begin position="4"/>
        <end position="137"/>
    </location>
</feature>
<feature type="compositionally biased region" description="Low complexity" evidence="1">
    <location>
        <begin position="389"/>
        <end position="399"/>
    </location>
</feature>
<dbReference type="EMBL" id="JBCLYO010000007">
    <property type="protein sequence ID" value="KAL0087449.1"/>
    <property type="molecule type" value="Genomic_DNA"/>
</dbReference>
<keyword evidence="4" id="KW-1185">Reference proteome</keyword>
<organism evidence="3 4">
    <name type="scientific">Phycomyces blakesleeanus</name>
    <dbReference type="NCBI Taxonomy" id="4837"/>
    <lineage>
        <taxon>Eukaryota</taxon>
        <taxon>Fungi</taxon>
        <taxon>Fungi incertae sedis</taxon>
        <taxon>Mucoromycota</taxon>
        <taxon>Mucoromycotina</taxon>
        <taxon>Mucoromycetes</taxon>
        <taxon>Mucorales</taxon>
        <taxon>Phycomycetaceae</taxon>
        <taxon>Phycomyces</taxon>
    </lineage>
</organism>
<dbReference type="SMART" id="SM00458">
    <property type="entry name" value="RICIN"/>
    <property type="match status" value="1"/>
</dbReference>
<feature type="region of interest" description="Disordered" evidence="1">
    <location>
        <begin position="189"/>
        <end position="440"/>
    </location>
</feature>
<evidence type="ECO:0000313" key="4">
    <source>
        <dbReference type="Proteomes" id="UP001448207"/>
    </source>
</evidence>
<evidence type="ECO:0000259" key="2">
    <source>
        <dbReference type="SMART" id="SM00458"/>
    </source>
</evidence>
<gene>
    <name evidence="3" type="ORF">J3Q64DRAFT_1737442</name>
</gene>
<dbReference type="SUPFAM" id="SSF50370">
    <property type="entry name" value="Ricin B-like lectins"/>
    <property type="match status" value="1"/>
</dbReference>
<reference evidence="3 4" key="1">
    <citation type="submission" date="2024-04" db="EMBL/GenBank/DDBJ databases">
        <title>Symmetric and asymmetric DNA N6-adenine methylation regulates different biological responses in Mucorales.</title>
        <authorList>
            <consortium name="Lawrence Berkeley National Laboratory"/>
            <person name="Lax C."/>
            <person name="Mondo S.J."/>
            <person name="Osorio-Concepcion M."/>
            <person name="Muszewska A."/>
            <person name="Corrochano-Luque M."/>
            <person name="Gutierrez G."/>
            <person name="Riley R."/>
            <person name="Lipzen A."/>
            <person name="Guo J."/>
            <person name="Hundley H."/>
            <person name="Amirebrahimi M."/>
            <person name="Ng V."/>
            <person name="Lorenzo-Gutierrez D."/>
            <person name="Binder U."/>
            <person name="Yang J."/>
            <person name="Song Y."/>
            <person name="Canovas D."/>
            <person name="Navarro E."/>
            <person name="Freitag M."/>
            <person name="Gabaldon T."/>
            <person name="Grigoriev I.V."/>
            <person name="Corrochano L.M."/>
            <person name="Nicolas F.E."/>
            <person name="Garre V."/>
        </authorList>
    </citation>
    <scope>NUCLEOTIDE SEQUENCE [LARGE SCALE GENOMIC DNA]</scope>
    <source>
        <strain evidence="3 4">L51</strain>
    </source>
</reference>
<dbReference type="Pfam" id="PF00652">
    <property type="entry name" value="Ricin_B_lectin"/>
    <property type="match status" value="1"/>
</dbReference>
<accession>A0ABR3B120</accession>